<dbReference type="AlphaFoldDB" id="A0A7J4IW54"/>
<evidence type="ECO:0000313" key="1">
    <source>
        <dbReference type="EMBL" id="HIH08475.1"/>
    </source>
</evidence>
<reference evidence="2" key="1">
    <citation type="journal article" date="2020" name="bioRxiv">
        <title>A rank-normalized archaeal taxonomy based on genome phylogeny resolves widespread incomplete and uneven classifications.</title>
        <authorList>
            <person name="Rinke C."/>
            <person name="Chuvochina M."/>
            <person name="Mussig A.J."/>
            <person name="Chaumeil P.-A."/>
            <person name="Waite D.W."/>
            <person name="Whitman W.B."/>
            <person name="Parks D.H."/>
            <person name="Hugenholtz P."/>
        </authorList>
    </citation>
    <scope>NUCLEOTIDE SEQUENCE [LARGE SCALE GENOMIC DNA]</scope>
</reference>
<dbReference type="InterPro" id="IPR036390">
    <property type="entry name" value="WH_DNA-bd_sf"/>
</dbReference>
<evidence type="ECO:0000313" key="2">
    <source>
        <dbReference type="Proteomes" id="UP000577419"/>
    </source>
</evidence>
<accession>A0A7J4IW54</accession>
<gene>
    <name evidence="1" type="ORF">HA237_03835</name>
</gene>
<comment type="caution">
    <text evidence="1">The sequence shown here is derived from an EMBL/GenBank/DDBJ whole genome shotgun (WGS) entry which is preliminary data.</text>
</comment>
<protein>
    <submittedName>
        <fullName evidence="1">Uncharacterized protein</fullName>
    </submittedName>
</protein>
<dbReference type="SUPFAM" id="SSF46785">
    <property type="entry name" value="Winged helix' DNA-binding domain"/>
    <property type="match status" value="1"/>
</dbReference>
<dbReference type="Proteomes" id="UP000577419">
    <property type="component" value="Unassembled WGS sequence"/>
</dbReference>
<dbReference type="EMBL" id="DUFG01000018">
    <property type="protein sequence ID" value="HIH08475.1"/>
    <property type="molecule type" value="Genomic_DNA"/>
</dbReference>
<proteinExistence type="predicted"/>
<name>A0A7J4IW54_9ARCH</name>
<sequence length="159" mass="18249">MINHDAIKELEKHKQVLESISPKFNELTDDIQLLFEHSKDPAFVAALLFKLAQEREKTNKILESINDKYDKIMFSLKTKEIDRETAGSPDKNRFEVLPDQDQLILKYIGGNGKATAREIQSIMSYRGLNAASQRLNKLFKEGHLSKVQSGKKVLYLLKM</sequence>
<organism evidence="1 2">
    <name type="scientific">Candidatus Iainarchaeum sp</name>
    <dbReference type="NCBI Taxonomy" id="3101447"/>
    <lineage>
        <taxon>Archaea</taxon>
        <taxon>Candidatus Iainarchaeota</taxon>
        <taxon>Candidatus Iainarchaeia</taxon>
        <taxon>Candidatus Iainarchaeales</taxon>
        <taxon>Candidatus Iainarchaeaceae</taxon>
        <taxon>Candidatus Iainarchaeum</taxon>
    </lineage>
</organism>